<dbReference type="EMBL" id="CP014352">
    <property type="protein sequence ID" value="AMS06731.1"/>
    <property type="molecule type" value="Genomic_DNA"/>
</dbReference>
<dbReference type="Proteomes" id="UP000075221">
    <property type="component" value="Chromosome"/>
</dbReference>
<dbReference type="RefSeq" id="WP_015069949.1">
    <property type="nucleotide sequence ID" value="NZ_CP013126.1"/>
</dbReference>
<dbReference type="Proteomes" id="UP000178666">
    <property type="component" value="Chromosome"/>
</dbReference>
<evidence type="ECO:0000313" key="5">
    <source>
        <dbReference type="Proteomes" id="UP000178666"/>
    </source>
</evidence>
<gene>
    <name evidence="3" type="ORF">A8L58_01005</name>
    <name evidence="2" type="ORF">AXH35_16065</name>
</gene>
<evidence type="ECO:0000313" key="2">
    <source>
        <dbReference type="EMBL" id="AMS06731.1"/>
    </source>
</evidence>
<sequence>MIIRIMGEGQWDVPDSALSELNSIDGHVEHAVAGGLQEELTDALTRLAATVREHGRQIPDDEIVDSDLIVPDTNATVEEVSVLLADSAAGEGLIPG</sequence>
<dbReference type="GeneID" id="88086332"/>
<dbReference type="InterPro" id="IPR054437">
    <property type="entry name" value="PspA-assoc_dom"/>
</dbReference>
<evidence type="ECO:0000313" key="4">
    <source>
        <dbReference type="Proteomes" id="UP000075221"/>
    </source>
</evidence>
<accession>A0A142KKU3</accession>
<organism evidence="2 4">
    <name type="scientific">Acidipropionibacterium acidipropionici</name>
    <dbReference type="NCBI Taxonomy" id="1748"/>
    <lineage>
        <taxon>Bacteria</taxon>
        <taxon>Bacillati</taxon>
        <taxon>Actinomycetota</taxon>
        <taxon>Actinomycetes</taxon>
        <taxon>Propionibacteriales</taxon>
        <taxon>Propionibacteriaceae</taxon>
        <taxon>Acidipropionibacterium</taxon>
    </lineage>
</organism>
<name>A0A142KKU3_9ACTN</name>
<keyword evidence="5" id="KW-1185">Reference proteome</keyword>
<evidence type="ECO:0000313" key="3">
    <source>
        <dbReference type="EMBL" id="AOZ45521.1"/>
    </source>
</evidence>
<reference evidence="3 5" key="1">
    <citation type="journal article" date="2016" name="Plant Dis.">
        <title>Improved production of propionic acid using genome shuffling.</title>
        <authorList>
            <person name="Luna-Flores C.H."/>
            <person name="Palfreyman R.W."/>
            <person name="Kromer J.O."/>
            <person name="Nielsen L.K."/>
            <person name="Marcellin E."/>
        </authorList>
    </citation>
    <scope>NUCLEOTIDE SEQUENCE [LARGE SCALE GENOMIC DNA]</scope>
    <source>
        <strain evidence="3 5">F3E8</strain>
    </source>
</reference>
<protein>
    <recommendedName>
        <fullName evidence="1">PspA-associated domain-containing protein</fullName>
    </recommendedName>
</protein>
<dbReference type="OMA" id="MIVRIMG"/>
<reference evidence="2 4" key="2">
    <citation type="submission" date="2016-02" db="EMBL/GenBank/DDBJ databases">
        <title>Complete Genome Sequence of Propionibacterium acidipropionici ATCC 55737.</title>
        <authorList>
            <person name="Luna Flores C.H."/>
            <person name="Nielsen L.K."/>
            <person name="Marcellin E."/>
        </authorList>
    </citation>
    <scope>NUCLEOTIDE SEQUENCE [LARGE SCALE GENOMIC DNA]</scope>
    <source>
        <strain evidence="2 4">ATCC 55737</strain>
    </source>
</reference>
<dbReference type="AlphaFoldDB" id="A0A142KKU3"/>
<evidence type="ECO:0000259" key="1">
    <source>
        <dbReference type="Pfam" id="PF22743"/>
    </source>
</evidence>
<feature type="domain" description="PspA-associated" evidence="1">
    <location>
        <begin position="1"/>
        <end position="96"/>
    </location>
</feature>
<dbReference type="EMBL" id="CP015970">
    <property type="protein sequence ID" value="AOZ45521.1"/>
    <property type="molecule type" value="Genomic_DNA"/>
</dbReference>
<dbReference type="Pfam" id="PF22743">
    <property type="entry name" value="PspAA"/>
    <property type="match status" value="1"/>
</dbReference>
<proteinExistence type="predicted"/>
<dbReference type="OrthoDB" id="5244559at2"/>
<dbReference type="KEGG" id="aaci:ASQ49_15095"/>